<organism evidence="10 11">
    <name type="scientific">Pseudomonas pohangensis</name>
    <dbReference type="NCBI Taxonomy" id="364197"/>
    <lineage>
        <taxon>Bacteria</taxon>
        <taxon>Pseudomonadati</taxon>
        <taxon>Pseudomonadota</taxon>
        <taxon>Gammaproteobacteria</taxon>
        <taxon>Pseudomonadales</taxon>
        <taxon>Pseudomonadaceae</taxon>
        <taxon>Pseudomonas</taxon>
    </lineage>
</organism>
<sequence>MVGVRSHNGWVIWLTIAIGMLLSVIPMGFMEVGRPLWLALILSFWTMVLPHRFGLARAWLLGLAEDVLYGSLLGQNALILTLITFLVMTLHRRLRMFPLWQQSVVLLVVFGLAQLLQLWLYTLSGNRPPTLLFLLPALVSALLWPWVFTILHGLSRRFHVH</sequence>
<dbReference type="EMBL" id="LT629785">
    <property type="protein sequence ID" value="SDT90180.1"/>
    <property type="molecule type" value="Genomic_DNA"/>
</dbReference>
<evidence type="ECO:0000256" key="7">
    <source>
        <dbReference type="ARBA" id="ARBA00023136"/>
    </source>
</evidence>
<evidence type="ECO:0000256" key="8">
    <source>
        <dbReference type="PIRNR" id="PIRNR018472"/>
    </source>
</evidence>
<protein>
    <recommendedName>
        <fullName evidence="8">Rod shape-determining protein MreD</fullName>
    </recommendedName>
</protein>
<accession>A0A1H2E540</accession>
<evidence type="ECO:0000313" key="11">
    <source>
        <dbReference type="Proteomes" id="UP000243232"/>
    </source>
</evidence>
<keyword evidence="4 9" id="KW-0812">Transmembrane</keyword>
<dbReference type="STRING" id="364197.SAMN05216296_0402"/>
<evidence type="ECO:0000256" key="2">
    <source>
        <dbReference type="ARBA" id="ARBA00007776"/>
    </source>
</evidence>
<keyword evidence="5 8" id="KW-0133">Cell shape</keyword>
<comment type="similarity">
    <text evidence="2 8">Belongs to the MreD family.</text>
</comment>
<keyword evidence="3 8" id="KW-1003">Cell membrane</keyword>
<dbReference type="Proteomes" id="UP000243232">
    <property type="component" value="Chromosome I"/>
</dbReference>
<feature type="transmembrane region" description="Helical" evidence="9">
    <location>
        <begin position="36"/>
        <end position="55"/>
    </location>
</feature>
<proteinExistence type="inferred from homology"/>
<dbReference type="PANTHER" id="PTHR37484:SF1">
    <property type="entry name" value="ROD SHAPE-DETERMINING PROTEIN MRED"/>
    <property type="match status" value="1"/>
</dbReference>
<dbReference type="NCBIfam" id="TIGR03426">
    <property type="entry name" value="shape_MreD"/>
    <property type="match status" value="1"/>
</dbReference>
<evidence type="ECO:0000256" key="4">
    <source>
        <dbReference type="ARBA" id="ARBA00022692"/>
    </source>
</evidence>
<keyword evidence="6 9" id="KW-1133">Transmembrane helix</keyword>
<comment type="function">
    <text evidence="8">Involved in formation of the rod shape of the cell. May also contribute to regulation of formation of penicillin-binding proteins.</text>
</comment>
<evidence type="ECO:0000256" key="9">
    <source>
        <dbReference type="SAM" id="Phobius"/>
    </source>
</evidence>
<evidence type="ECO:0000256" key="3">
    <source>
        <dbReference type="ARBA" id="ARBA00022475"/>
    </source>
</evidence>
<comment type="subcellular location">
    <subcellularLocation>
        <location evidence="8">Cell inner membrane</location>
    </subcellularLocation>
    <subcellularLocation>
        <location evidence="1">Cell membrane</location>
        <topology evidence="1">Multi-pass membrane protein</topology>
    </subcellularLocation>
</comment>
<dbReference type="InterPro" id="IPR026034">
    <property type="entry name" value="MreD_proteobac"/>
</dbReference>
<name>A0A1H2E540_9PSED</name>
<evidence type="ECO:0000313" key="10">
    <source>
        <dbReference type="EMBL" id="SDT90180.1"/>
    </source>
</evidence>
<feature type="transmembrane region" description="Helical" evidence="9">
    <location>
        <begin position="67"/>
        <end position="87"/>
    </location>
</feature>
<dbReference type="PIRSF" id="PIRSF018472">
    <property type="entry name" value="MreD_proteobac"/>
    <property type="match status" value="1"/>
</dbReference>
<dbReference type="PANTHER" id="PTHR37484">
    <property type="entry name" value="ROD SHAPE-DETERMINING PROTEIN MRED"/>
    <property type="match status" value="1"/>
</dbReference>
<evidence type="ECO:0000256" key="5">
    <source>
        <dbReference type="ARBA" id="ARBA00022960"/>
    </source>
</evidence>
<feature type="transmembrane region" description="Helical" evidence="9">
    <location>
        <begin position="99"/>
        <end position="121"/>
    </location>
</feature>
<dbReference type="GO" id="GO:0005886">
    <property type="term" value="C:plasma membrane"/>
    <property type="evidence" value="ECO:0007669"/>
    <property type="project" value="UniProtKB-SubCell"/>
</dbReference>
<evidence type="ECO:0000256" key="1">
    <source>
        <dbReference type="ARBA" id="ARBA00004651"/>
    </source>
</evidence>
<keyword evidence="8" id="KW-0997">Cell inner membrane</keyword>
<gene>
    <name evidence="10" type="ORF">SAMN05216296_0402</name>
</gene>
<keyword evidence="11" id="KW-1185">Reference proteome</keyword>
<dbReference type="InterPro" id="IPR007227">
    <property type="entry name" value="Cell_shape_determining_MreD"/>
</dbReference>
<feature type="transmembrane region" description="Helical" evidence="9">
    <location>
        <begin position="12"/>
        <end position="29"/>
    </location>
</feature>
<dbReference type="Pfam" id="PF04093">
    <property type="entry name" value="MreD"/>
    <property type="match status" value="1"/>
</dbReference>
<feature type="transmembrane region" description="Helical" evidence="9">
    <location>
        <begin position="133"/>
        <end position="154"/>
    </location>
</feature>
<dbReference type="RefSeq" id="WP_090192840.1">
    <property type="nucleotide sequence ID" value="NZ_LT629785.1"/>
</dbReference>
<dbReference type="AlphaFoldDB" id="A0A1H2E540"/>
<dbReference type="OrthoDB" id="6647425at2"/>
<reference evidence="11" key="1">
    <citation type="submission" date="2016-10" db="EMBL/GenBank/DDBJ databases">
        <authorList>
            <person name="Varghese N."/>
            <person name="Submissions S."/>
        </authorList>
    </citation>
    <scope>NUCLEOTIDE SEQUENCE [LARGE SCALE GENOMIC DNA]</scope>
    <source>
        <strain evidence="11">DSM 17875</strain>
    </source>
</reference>
<evidence type="ECO:0000256" key="6">
    <source>
        <dbReference type="ARBA" id="ARBA00022989"/>
    </source>
</evidence>
<dbReference type="GO" id="GO:0008360">
    <property type="term" value="P:regulation of cell shape"/>
    <property type="evidence" value="ECO:0007669"/>
    <property type="project" value="UniProtKB-UniRule"/>
</dbReference>
<keyword evidence="7 8" id="KW-0472">Membrane</keyword>